<protein>
    <submittedName>
        <fullName evidence="1">Outer membrane protein assembly factor BamB</fullName>
    </submittedName>
</protein>
<evidence type="ECO:0000313" key="2">
    <source>
        <dbReference type="Proteomes" id="UP001549366"/>
    </source>
</evidence>
<dbReference type="EMBL" id="JBEWTB010000002">
    <property type="protein sequence ID" value="MET4758942.1"/>
    <property type="molecule type" value="Genomic_DNA"/>
</dbReference>
<dbReference type="InterPro" id="IPR015943">
    <property type="entry name" value="WD40/YVTN_repeat-like_dom_sf"/>
</dbReference>
<sequence length="656" mass="72917">MHNTFILMQVLFARICNRLLYHVTPVLILSLLLTPISMALPLGKNPSQTETTPGTASPRHDNIVWPEDIIVLEEQDMVLYVTTSGPSYQESSRRLQLTARTFTRNSPLTTFGNNGDVALEQFSKVDSARGIAKDGSLYIVILGSLKDTPDKPKLHILRFRLLSGKIDTSFASNGMLSLPAEQYSYLPEKLLIHNNRLLVTANLYSEGSRIYAFDLETGQPDTSFAESGQLSLSSEKTKGYIGKSVLDGDNLYIGASFRDPNSLAEKKYSNRIAVCKVNLITGQIEAPFDCTREASWLTSHYGHNNKIRAMTLTSNGALLMGVDENTTAVPYIKNATVVYSFDRTTGALNPTFGTSGRREINGQEERHMLRSITSSGERLLVNIERLSPNQTGELESPFSANKESTVYALHTRTGKDDHSFGDNGRLSLTGEALRQLTTRYAMLQPDQNRLLVVMDESIDNREFSKACNDMMEVLRKGVEKLSSQLNQPFPPGYHVEFEASLSLQARLTDEHQIFDARWLGLPDSIDTDLYSYLVKLCPRPEITRQLNVFAINTETGTLKQNFGSYNGETIIRPEPGESLVAYKAHTANSGEMVLFNQLFQDKYNRTHPSSAVLSPNGHSSQYPLTNQLSSHADSHLAGYKILFVTLLMSALHAVAP</sequence>
<dbReference type="Proteomes" id="UP001549366">
    <property type="component" value="Unassembled WGS sequence"/>
</dbReference>
<dbReference type="RefSeq" id="WP_354008981.1">
    <property type="nucleotide sequence ID" value="NZ_JBEWTA010000001.1"/>
</dbReference>
<dbReference type="Gene3D" id="2.130.10.10">
    <property type="entry name" value="YVTN repeat-like/Quinoprotein amine dehydrogenase"/>
    <property type="match status" value="1"/>
</dbReference>
<dbReference type="InterPro" id="IPR011047">
    <property type="entry name" value="Quinoprotein_ADH-like_sf"/>
</dbReference>
<comment type="caution">
    <text evidence="1">The sequence shown here is derived from an EMBL/GenBank/DDBJ whole genome shotgun (WGS) entry which is preliminary data.</text>
</comment>
<evidence type="ECO:0000313" key="1">
    <source>
        <dbReference type="EMBL" id="MET4758942.1"/>
    </source>
</evidence>
<accession>A0ABV2SMF0</accession>
<dbReference type="SUPFAM" id="SSF50998">
    <property type="entry name" value="Quinoprotein alcohol dehydrogenase-like"/>
    <property type="match status" value="1"/>
</dbReference>
<proteinExistence type="predicted"/>
<name>A0ABV2SMF0_9GAMM</name>
<organism evidence="1 2">
    <name type="scientific">Endozoicomonas lisbonensis</name>
    <dbReference type="NCBI Taxonomy" id="3120522"/>
    <lineage>
        <taxon>Bacteria</taxon>
        <taxon>Pseudomonadati</taxon>
        <taxon>Pseudomonadota</taxon>
        <taxon>Gammaproteobacteria</taxon>
        <taxon>Oceanospirillales</taxon>
        <taxon>Endozoicomonadaceae</taxon>
        <taxon>Endozoicomonas</taxon>
    </lineage>
</organism>
<keyword evidence="2" id="KW-1185">Reference proteome</keyword>
<reference evidence="1 2" key="1">
    <citation type="submission" date="2024-06" db="EMBL/GenBank/DDBJ databases">
        <title>Genomic Encyclopedia of Type Strains, Phase V (KMG-V): Genome sequencing to study the core and pangenomes of soil and plant-associated prokaryotes.</title>
        <authorList>
            <person name="Whitman W."/>
        </authorList>
    </citation>
    <scope>NUCLEOTIDE SEQUENCE [LARGE SCALE GENOMIC DNA]</scope>
    <source>
        <strain evidence="1 2">NE40</strain>
    </source>
</reference>
<gene>
    <name evidence="1" type="ORF">V5J35_004134</name>
</gene>